<dbReference type="Pfam" id="PF08282">
    <property type="entry name" value="Hydrolase_3"/>
    <property type="match status" value="1"/>
</dbReference>
<keyword evidence="1" id="KW-0378">Hydrolase</keyword>
<dbReference type="InterPro" id="IPR023214">
    <property type="entry name" value="HAD_sf"/>
</dbReference>
<gene>
    <name evidence="1" type="ORF">KS407_03525</name>
</gene>
<dbReference type="SFLD" id="SFLDG01140">
    <property type="entry name" value="C2.B:_Phosphomannomutase_and_P"/>
    <property type="match status" value="1"/>
</dbReference>
<protein>
    <submittedName>
        <fullName evidence="1">Cof-type HAD-IIB family hydrolase</fullName>
    </submittedName>
</protein>
<organism evidence="1 2">
    <name type="scientific">Evansella alkalicola</name>
    <dbReference type="NCBI Taxonomy" id="745819"/>
    <lineage>
        <taxon>Bacteria</taxon>
        <taxon>Bacillati</taxon>
        <taxon>Bacillota</taxon>
        <taxon>Bacilli</taxon>
        <taxon>Bacillales</taxon>
        <taxon>Bacillaceae</taxon>
        <taxon>Evansella</taxon>
    </lineage>
</organism>
<dbReference type="Gene3D" id="3.30.1240.10">
    <property type="match status" value="1"/>
</dbReference>
<dbReference type="SFLD" id="SFLDS00003">
    <property type="entry name" value="Haloacid_Dehalogenase"/>
    <property type="match status" value="1"/>
</dbReference>
<dbReference type="PROSITE" id="PS01229">
    <property type="entry name" value="COF_2"/>
    <property type="match status" value="1"/>
</dbReference>
<dbReference type="InterPro" id="IPR036412">
    <property type="entry name" value="HAD-like_sf"/>
</dbReference>
<accession>A0ABS6JPU8</accession>
<evidence type="ECO:0000313" key="2">
    <source>
        <dbReference type="Proteomes" id="UP000790580"/>
    </source>
</evidence>
<proteinExistence type="predicted"/>
<name>A0ABS6JPU8_9BACI</name>
<dbReference type="NCBIfam" id="TIGR00099">
    <property type="entry name" value="Cof-subfamily"/>
    <property type="match status" value="1"/>
</dbReference>
<dbReference type="RefSeq" id="WP_088075865.1">
    <property type="nucleotide sequence ID" value="NZ_JAHQCR010000017.1"/>
</dbReference>
<dbReference type="InterPro" id="IPR000150">
    <property type="entry name" value="Cof"/>
</dbReference>
<dbReference type="Gene3D" id="3.40.50.1000">
    <property type="entry name" value="HAD superfamily/HAD-like"/>
    <property type="match status" value="1"/>
</dbReference>
<dbReference type="PANTHER" id="PTHR10000:SF25">
    <property type="entry name" value="PHOSPHATASE YKRA-RELATED"/>
    <property type="match status" value="1"/>
</dbReference>
<dbReference type="GO" id="GO:0016787">
    <property type="term" value="F:hydrolase activity"/>
    <property type="evidence" value="ECO:0007669"/>
    <property type="project" value="UniProtKB-KW"/>
</dbReference>
<dbReference type="EMBL" id="JAHQCR010000017">
    <property type="protein sequence ID" value="MBU9720513.1"/>
    <property type="molecule type" value="Genomic_DNA"/>
</dbReference>
<dbReference type="NCBIfam" id="TIGR01484">
    <property type="entry name" value="HAD-SF-IIB"/>
    <property type="match status" value="1"/>
</dbReference>
<dbReference type="SUPFAM" id="SSF56784">
    <property type="entry name" value="HAD-like"/>
    <property type="match status" value="1"/>
</dbReference>
<dbReference type="InterPro" id="IPR006379">
    <property type="entry name" value="HAD-SF_hydro_IIB"/>
</dbReference>
<dbReference type="SFLD" id="SFLDG01144">
    <property type="entry name" value="C2.B.4:_PGP_Like"/>
    <property type="match status" value="1"/>
</dbReference>
<comment type="caution">
    <text evidence="1">The sequence shown here is derived from an EMBL/GenBank/DDBJ whole genome shotgun (WGS) entry which is preliminary data.</text>
</comment>
<dbReference type="PANTHER" id="PTHR10000">
    <property type="entry name" value="PHOSPHOSERINE PHOSPHATASE"/>
    <property type="match status" value="1"/>
</dbReference>
<evidence type="ECO:0000313" key="1">
    <source>
        <dbReference type="EMBL" id="MBU9720513.1"/>
    </source>
</evidence>
<sequence length="258" mass="29045">MDKKIVFLDIDGTLLDRNNRIPSSTKNAIKKLKEGGIEVAIATGRPPIWFSHILNELDLMNYVSFNGSYVVFNGESLLTNPLNSEELSKFVEFANEKEQPMVFLNEKEIYANHSSHPFIHESIGGMDLQHPPFNKTFHLENDVYQALLFIEEKDSPWYKDHSQFDYVRWHEKAIDILPSGGSKAKGIEAMLKAMGIPKENSYAFGDGWNDIEMLKYVGCGVAMGNAVIGAKEAADIVTNDVEEDGLYKGLLKLDLIKE</sequence>
<dbReference type="Proteomes" id="UP000790580">
    <property type="component" value="Unassembled WGS sequence"/>
</dbReference>
<keyword evidence="2" id="KW-1185">Reference proteome</keyword>
<reference evidence="1 2" key="1">
    <citation type="submission" date="2021-06" db="EMBL/GenBank/DDBJ databases">
        <title>Bacillus sp. RD4P76, an endophyte from a halophyte.</title>
        <authorList>
            <person name="Sun J.-Q."/>
        </authorList>
    </citation>
    <scope>NUCLEOTIDE SEQUENCE [LARGE SCALE GENOMIC DNA]</scope>
    <source>
        <strain evidence="1 2">JCM 17098</strain>
    </source>
</reference>